<dbReference type="SUPFAM" id="SSF48113">
    <property type="entry name" value="Heme-dependent peroxidases"/>
    <property type="match status" value="1"/>
</dbReference>
<dbReference type="Pfam" id="PF03098">
    <property type="entry name" value="An_peroxidase"/>
    <property type="match status" value="1"/>
</dbReference>
<keyword evidence="4" id="KW-0575">Peroxidase</keyword>
<keyword evidence="4" id="KW-0560">Oxidoreductase</keyword>
<dbReference type="GO" id="GO:0004601">
    <property type="term" value="F:peroxidase activity"/>
    <property type="evidence" value="ECO:0007669"/>
    <property type="project" value="UniProtKB-KW"/>
</dbReference>
<dbReference type="PANTHER" id="PTHR11475">
    <property type="entry name" value="OXIDASE/PEROXIDASE"/>
    <property type="match status" value="1"/>
</dbReference>
<gene>
    <name evidence="4" type="ORF">HUO14_00455</name>
</gene>
<evidence type="ECO:0000256" key="3">
    <source>
        <dbReference type="ARBA" id="ARBA00023180"/>
    </source>
</evidence>
<keyword evidence="2" id="KW-0964">Secreted</keyword>
<dbReference type="InterPro" id="IPR037120">
    <property type="entry name" value="Haem_peroxidase_sf_animal"/>
</dbReference>
<sequence length="482" mass="52719">MATHHGMKEFKGLPALCTSGTNRSDRFGRMFGDLPPLYIDPNALAAIGARDGPMKSTGAAEKTDHIPVAHIFFGQFVDHDITLDLTSSFARLDRPELTTNFRTPTLDLDCIYGDGPEGSPFMYYHDRPEFNGAKLLTGADMPSATTFQAEDLLRSPDYRAVIGDPRNDENRIISQLQLGIIRFHNKVVDHLDGAGIEAAHLFEEARRVTTWHYQWVVVNDYLRALVGKPLLDDIFGNGRFIYRPEDCHFGEHYGADPFIPVEFSVAAYRFGHSMIPQRIQIQAGKPALEVFGPTLGEGFAALGDADAVVQWPQVLDLTDPTVDRADKLDVKMAKDLLNLPFVTNGEKSLATRNFLRGQAFRLPSGENIAEACERPDTEIEQVSDVAKALASSASPPASLDAGTPLWLYILAEASAIGQEVSPGTFVQGEGLGPVGGRIVAETIIGLLELDDGSYLGSNRQWSPANEEHPLGTVNDLLSLLTF</sequence>
<keyword evidence="3" id="KW-0325">Glycoprotein</keyword>
<comment type="subcellular location">
    <subcellularLocation>
        <location evidence="1">Secreted</location>
    </subcellularLocation>
</comment>
<dbReference type="CDD" id="cd09819">
    <property type="entry name" value="An_peroxidase_bacterial_1"/>
    <property type="match status" value="1"/>
</dbReference>
<comment type="caution">
    <text evidence="4">The sequence shown here is derived from an EMBL/GenBank/DDBJ whole genome shotgun (WGS) entry which is preliminary data.</text>
</comment>
<dbReference type="InterPro" id="IPR019791">
    <property type="entry name" value="Haem_peroxidase_animal"/>
</dbReference>
<name>A0ABX2MY81_9SPHN</name>
<evidence type="ECO:0000256" key="2">
    <source>
        <dbReference type="ARBA" id="ARBA00022525"/>
    </source>
</evidence>
<dbReference type="PANTHER" id="PTHR11475:SF4">
    <property type="entry name" value="CHORION PEROXIDASE"/>
    <property type="match status" value="1"/>
</dbReference>
<evidence type="ECO:0000256" key="1">
    <source>
        <dbReference type="ARBA" id="ARBA00004613"/>
    </source>
</evidence>
<proteinExistence type="predicted"/>
<dbReference type="PROSITE" id="PS50292">
    <property type="entry name" value="PEROXIDASE_3"/>
    <property type="match status" value="1"/>
</dbReference>
<organism evidence="4 5">
    <name type="scientific">Parasphingorhabdus flavimaris</name>
    <dbReference type="NCBI Taxonomy" id="266812"/>
    <lineage>
        <taxon>Bacteria</taxon>
        <taxon>Pseudomonadati</taxon>
        <taxon>Pseudomonadota</taxon>
        <taxon>Alphaproteobacteria</taxon>
        <taxon>Sphingomonadales</taxon>
        <taxon>Sphingomonadaceae</taxon>
        <taxon>Parasphingorhabdus</taxon>
    </lineage>
</organism>
<dbReference type="InterPro" id="IPR010255">
    <property type="entry name" value="Haem_peroxidase_sf"/>
</dbReference>
<evidence type="ECO:0000313" key="5">
    <source>
        <dbReference type="Proteomes" id="UP000652427"/>
    </source>
</evidence>
<dbReference type="RefSeq" id="WP_176277942.1">
    <property type="nucleotide sequence ID" value="NZ_JABWMH010000001.1"/>
</dbReference>
<evidence type="ECO:0000313" key="4">
    <source>
        <dbReference type="EMBL" id="NVD26368.1"/>
    </source>
</evidence>
<keyword evidence="5" id="KW-1185">Reference proteome</keyword>
<accession>A0ABX2MY81</accession>
<reference evidence="4 5" key="1">
    <citation type="submission" date="2020-06" db="EMBL/GenBank/DDBJ databases">
        <authorList>
            <person name="Kim S.-J."/>
            <person name="Park S.-J."/>
        </authorList>
    </citation>
    <scope>NUCLEOTIDE SEQUENCE [LARGE SCALE GENOMIC DNA]</scope>
    <source>
        <strain evidence="4 5">SW-151</strain>
    </source>
</reference>
<dbReference type="PRINTS" id="PR00457">
    <property type="entry name" value="ANPEROXIDASE"/>
</dbReference>
<dbReference type="EMBL" id="JABWMH010000001">
    <property type="protein sequence ID" value="NVD26368.1"/>
    <property type="molecule type" value="Genomic_DNA"/>
</dbReference>
<protein>
    <submittedName>
        <fullName evidence="4">Peroxidase</fullName>
    </submittedName>
</protein>
<dbReference type="Proteomes" id="UP000652427">
    <property type="component" value="Unassembled WGS sequence"/>
</dbReference>
<dbReference type="Gene3D" id="1.10.640.10">
    <property type="entry name" value="Haem peroxidase domain superfamily, animal type"/>
    <property type="match status" value="1"/>
</dbReference>